<gene>
    <name evidence="1" type="ORF">P0082_05910</name>
</gene>
<proteinExistence type="predicted"/>
<dbReference type="SUPFAM" id="SSF81593">
    <property type="entry name" value="Nucleotidyltransferase substrate binding subunit/domain"/>
    <property type="match status" value="1"/>
</dbReference>
<accession>A0ABY8MKG6</accession>
<dbReference type="InterPro" id="IPR010235">
    <property type="entry name" value="HepT"/>
</dbReference>
<dbReference type="RefSeq" id="WP_326928607.1">
    <property type="nucleotide sequence ID" value="NZ_CP123443.1"/>
</dbReference>
<evidence type="ECO:0000313" key="1">
    <source>
        <dbReference type="EMBL" id="WGK70396.1"/>
    </source>
</evidence>
<organism evidence="1 2">
    <name type="scientific">Candidatus Haliotispira prima</name>
    <dbReference type="NCBI Taxonomy" id="3034016"/>
    <lineage>
        <taxon>Bacteria</taxon>
        <taxon>Pseudomonadati</taxon>
        <taxon>Spirochaetota</taxon>
        <taxon>Spirochaetia</taxon>
        <taxon>Spirochaetales</taxon>
        <taxon>Spirochaetaceae</taxon>
        <taxon>Candidatus Haliotispira</taxon>
    </lineage>
</organism>
<evidence type="ECO:0000313" key="2">
    <source>
        <dbReference type="Proteomes" id="UP001228690"/>
    </source>
</evidence>
<dbReference type="Pfam" id="PF08780">
    <property type="entry name" value="NTase_sub_bind"/>
    <property type="match status" value="1"/>
</dbReference>
<sequence length="138" mass="16482">MDGINTEYLEKCIRTLELSYRSLQTAEENSIEYELYRNSLVKGFEMTMEQCGTLLKKKLAPYFSSKRELDKLRYKDLYRHALKHSLLESPEVERWLEYRDNRNATAHDYGQKLAEETLTLMDLFIKDAYRLKEMIDHG</sequence>
<dbReference type="Gene3D" id="1.20.120.330">
    <property type="entry name" value="Nucleotidyltransferases domain 2"/>
    <property type="match status" value="1"/>
</dbReference>
<name>A0ABY8MKG6_9SPIO</name>
<reference evidence="1 2" key="1">
    <citation type="submission" date="2023-04" db="EMBL/GenBank/DDBJ databases">
        <title>Spirochaete genome identified in red abalone sample constitutes a novel genus.</title>
        <authorList>
            <person name="Sharma S.P."/>
            <person name="Purcell C.M."/>
            <person name="Hyde J.R."/>
            <person name="Severin A.J."/>
        </authorList>
    </citation>
    <scope>NUCLEOTIDE SEQUENCE [LARGE SCALE GENOMIC DNA]</scope>
    <source>
        <strain evidence="1 2">SP-2023</strain>
    </source>
</reference>
<dbReference type="Proteomes" id="UP001228690">
    <property type="component" value="Chromosome"/>
</dbReference>
<keyword evidence="2" id="KW-1185">Reference proteome</keyword>
<protein>
    <submittedName>
        <fullName evidence="1">Nucleotidyltransferase substrate binding protein</fullName>
    </submittedName>
</protein>
<dbReference type="EMBL" id="CP123443">
    <property type="protein sequence ID" value="WGK70396.1"/>
    <property type="molecule type" value="Genomic_DNA"/>
</dbReference>